<evidence type="ECO:0000313" key="2">
    <source>
        <dbReference type="EMBL" id="KAJ3592697.1"/>
    </source>
</evidence>
<protein>
    <submittedName>
        <fullName evidence="2">Uncharacterized protein</fullName>
    </submittedName>
</protein>
<dbReference type="InterPro" id="IPR014710">
    <property type="entry name" value="RmlC-like_jellyroll"/>
</dbReference>
<proteinExistence type="predicted"/>
<name>A0A9Q0DU85_9TELE</name>
<dbReference type="PANTHER" id="PTHR10217:SF466">
    <property type="entry name" value="POTASSIUM VOLTAGE-GATED CHANNEL SUBFAMILY H MEMBER 7"/>
    <property type="match status" value="1"/>
</dbReference>
<dbReference type="GO" id="GO:0042391">
    <property type="term" value="P:regulation of membrane potential"/>
    <property type="evidence" value="ECO:0007669"/>
    <property type="project" value="TreeGrafter"/>
</dbReference>
<dbReference type="OrthoDB" id="8535719at2759"/>
<dbReference type="AlphaFoldDB" id="A0A9Q0DU85"/>
<dbReference type="InterPro" id="IPR050818">
    <property type="entry name" value="KCNH_animal-type"/>
</dbReference>
<gene>
    <name evidence="2" type="ORF">NHX12_007824</name>
</gene>
<feature type="region of interest" description="Disordered" evidence="1">
    <location>
        <begin position="488"/>
        <end position="509"/>
    </location>
</feature>
<reference evidence="2" key="1">
    <citation type="submission" date="2022-07" db="EMBL/GenBank/DDBJ databases">
        <title>Chromosome-level genome of Muraenolepis orangiensis.</title>
        <authorList>
            <person name="Kim J."/>
        </authorList>
    </citation>
    <scope>NUCLEOTIDE SEQUENCE</scope>
    <source>
        <strain evidence="2">KU_S4_2022</strain>
        <tissue evidence="2">Muscle</tissue>
    </source>
</reference>
<dbReference type="SUPFAM" id="SSF69349">
    <property type="entry name" value="Phage fibre proteins"/>
    <property type="match status" value="1"/>
</dbReference>
<keyword evidence="3" id="KW-1185">Reference proteome</keyword>
<feature type="compositionally biased region" description="Basic and acidic residues" evidence="1">
    <location>
        <begin position="1"/>
        <end position="10"/>
    </location>
</feature>
<feature type="region of interest" description="Disordered" evidence="1">
    <location>
        <begin position="1"/>
        <end position="123"/>
    </location>
</feature>
<dbReference type="EMBL" id="JANIIK010000113">
    <property type="protein sequence ID" value="KAJ3592697.1"/>
    <property type="molecule type" value="Genomic_DNA"/>
</dbReference>
<dbReference type="Gene3D" id="2.60.120.10">
    <property type="entry name" value="Jelly Rolls"/>
    <property type="match status" value="1"/>
</dbReference>
<sequence length="509" mass="56756">MVQRVERGDGPEGGTGRWSRGWNGERVQRVERGDGPEGGTGRGSRGWNGEMVQRVERGDGPEGGTGRWSRGWNGEMVQRVERGDGPEGGTGRWARGWNGEMVQRVERGDGPEGGTGRWARGWNGEMVQRVERGDGKNDIFGEMIQRSSKSGKSSGDVRALSYCDLHTIQRDELLEVLDMYPEFNDFFFNNLELTFNLRDEANSQDNDSDGGDQRKQRTSFTSRLSRAESHPEADEDSGRRREESYSCLKRASEDSGREDLRSLSSSGPPGDLQPGLPSSPDQHPRVRSPSSGDSPGDEWPRQRPAARRHESAEVRHQEDASPSEVTYGEVEQRLDQLQVHLTRLEAHMLSDIQNILQLLQRQTAACPPAYSTDHTPEWNRHPAPKDHVTTAHQDHVTTVHQDHVTTAHPDHVTTVHPDHVTTVHPDHVTTVHQDHVTTAHQNHVTRAYQYHLTTAHQDHVSHRSHIRTAQQQRSSLVLLPVDTSFSSSSCCSSSAMLPRPASDPGLPGP</sequence>
<comment type="caution">
    <text evidence="2">The sequence shown here is derived from an EMBL/GenBank/DDBJ whole genome shotgun (WGS) entry which is preliminary data.</text>
</comment>
<dbReference type="PANTHER" id="PTHR10217">
    <property type="entry name" value="VOLTAGE AND LIGAND GATED POTASSIUM CHANNEL"/>
    <property type="match status" value="1"/>
</dbReference>
<feature type="region of interest" description="Disordered" evidence="1">
    <location>
        <begin position="201"/>
        <end position="328"/>
    </location>
</feature>
<feature type="compositionally biased region" description="Basic and acidic residues" evidence="1">
    <location>
        <begin position="307"/>
        <end position="319"/>
    </location>
</feature>
<dbReference type="GO" id="GO:0005886">
    <property type="term" value="C:plasma membrane"/>
    <property type="evidence" value="ECO:0007669"/>
    <property type="project" value="TreeGrafter"/>
</dbReference>
<organism evidence="2 3">
    <name type="scientific">Muraenolepis orangiensis</name>
    <name type="common">Patagonian moray cod</name>
    <dbReference type="NCBI Taxonomy" id="630683"/>
    <lineage>
        <taxon>Eukaryota</taxon>
        <taxon>Metazoa</taxon>
        <taxon>Chordata</taxon>
        <taxon>Craniata</taxon>
        <taxon>Vertebrata</taxon>
        <taxon>Euteleostomi</taxon>
        <taxon>Actinopterygii</taxon>
        <taxon>Neopterygii</taxon>
        <taxon>Teleostei</taxon>
        <taxon>Neoteleostei</taxon>
        <taxon>Acanthomorphata</taxon>
        <taxon>Zeiogadaria</taxon>
        <taxon>Gadariae</taxon>
        <taxon>Gadiformes</taxon>
        <taxon>Muraenolepidoidei</taxon>
        <taxon>Muraenolepididae</taxon>
        <taxon>Muraenolepis</taxon>
    </lineage>
</organism>
<dbReference type="SUPFAM" id="SSF51206">
    <property type="entry name" value="cAMP-binding domain-like"/>
    <property type="match status" value="1"/>
</dbReference>
<evidence type="ECO:0000313" key="3">
    <source>
        <dbReference type="Proteomes" id="UP001148018"/>
    </source>
</evidence>
<feature type="compositionally biased region" description="Basic and acidic residues" evidence="1">
    <location>
        <begin position="225"/>
        <end position="261"/>
    </location>
</feature>
<dbReference type="GO" id="GO:0005242">
    <property type="term" value="F:inward rectifier potassium channel activity"/>
    <property type="evidence" value="ECO:0007669"/>
    <property type="project" value="TreeGrafter"/>
</dbReference>
<dbReference type="InterPro" id="IPR018490">
    <property type="entry name" value="cNMP-bd_dom_sf"/>
</dbReference>
<accession>A0A9Q0DU85</accession>
<feature type="compositionally biased region" description="Basic and acidic residues" evidence="1">
    <location>
        <begin position="26"/>
        <end position="35"/>
    </location>
</feature>
<evidence type="ECO:0000256" key="1">
    <source>
        <dbReference type="SAM" id="MobiDB-lite"/>
    </source>
</evidence>
<feature type="compositionally biased region" description="Gly residues" evidence="1">
    <location>
        <begin position="36"/>
        <end position="46"/>
    </location>
</feature>
<dbReference type="Proteomes" id="UP001148018">
    <property type="component" value="Unassembled WGS sequence"/>
</dbReference>